<evidence type="ECO:0000313" key="1">
    <source>
        <dbReference type="EMBL" id="SCG73831.1"/>
    </source>
</evidence>
<accession>A0A1C5JU38</accession>
<reference evidence="1 2" key="1">
    <citation type="submission" date="2016-06" db="EMBL/GenBank/DDBJ databases">
        <authorList>
            <person name="Kjaerup R.B."/>
            <person name="Dalgaard T.S."/>
            <person name="Juul-Madsen H.R."/>
        </authorList>
    </citation>
    <scope>NUCLEOTIDE SEQUENCE [LARGE SCALE GENOMIC DNA]</scope>
    <source>
        <strain evidence="1 2">DSM 43904</strain>
    </source>
</reference>
<evidence type="ECO:0000313" key="2">
    <source>
        <dbReference type="Proteomes" id="UP000198217"/>
    </source>
</evidence>
<dbReference type="EMBL" id="LT607750">
    <property type="protein sequence ID" value="SCG73831.1"/>
    <property type="molecule type" value="Genomic_DNA"/>
</dbReference>
<dbReference type="Proteomes" id="UP000198217">
    <property type="component" value="Chromosome I"/>
</dbReference>
<dbReference type="AlphaFoldDB" id="A0A1C5JU38"/>
<keyword evidence="2" id="KW-1185">Reference proteome</keyword>
<proteinExistence type="predicted"/>
<sequence length="108" mass="11404">MAGQLWLDPWRARRGGADLSHAGEAVTARREQLGGAIAAASAQRPWGRDDLGAAFEQRYRGFEDTVLRAWAGVGRQLTGLGADVVASVEANLAADAAAAGRLGRPHQR</sequence>
<gene>
    <name evidence="1" type="ORF">GA0070609_4903</name>
</gene>
<name>A0A1C5JU38_9ACTN</name>
<protein>
    <recommendedName>
        <fullName evidence="3">Excreted virulence factor EspC, type VII ESX diderm</fullName>
    </recommendedName>
</protein>
<evidence type="ECO:0008006" key="3">
    <source>
        <dbReference type="Google" id="ProtNLM"/>
    </source>
</evidence>
<organism evidence="1 2">
    <name type="scientific">Micromonospora echinaurantiaca</name>
    <dbReference type="NCBI Taxonomy" id="47857"/>
    <lineage>
        <taxon>Bacteria</taxon>
        <taxon>Bacillati</taxon>
        <taxon>Actinomycetota</taxon>
        <taxon>Actinomycetes</taxon>
        <taxon>Micromonosporales</taxon>
        <taxon>Micromonosporaceae</taxon>
        <taxon>Micromonospora</taxon>
    </lineage>
</organism>
<dbReference type="RefSeq" id="WP_231928406.1">
    <property type="nucleotide sequence ID" value="NZ_LT607750.1"/>
</dbReference>